<reference evidence="2 3" key="1">
    <citation type="journal article" date="2019" name="Sci. Rep.">
        <title>Orb-weaving spider Araneus ventricosus genome elucidates the spidroin gene catalogue.</title>
        <authorList>
            <person name="Kono N."/>
            <person name="Nakamura H."/>
            <person name="Ohtoshi R."/>
            <person name="Moran D.A.P."/>
            <person name="Shinohara A."/>
            <person name="Yoshida Y."/>
            <person name="Fujiwara M."/>
            <person name="Mori M."/>
            <person name="Tomita M."/>
            <person name="Arakawa K."/>
        </authorList>
    </citation>
    <scope>NUCLEOTIDE SEQUENCE [LARGE SCALE GENOMIC DNA]</scope>
</reference>
<evidence type="ECO:0000313" key="3">
    <source>
        <dbReference type="Proteomes" id="UP000499080"/>
    </source>
</evidence>
<name>A0A4Y2EYJ2_ARAVE</name>
<organism evidence="2 3">
    <name type="scientific">Araneus ventricosus</name>
    <name type="common">Orbweaver spider</name>
    <name type="synonym">Epeira ventricosa</name>
    <dbReference type="NCBI Taxonomy" id="182803"/>
    <lineage>
        <taxon>Eukaryota</taxon>
        <taxon>Metazoa</taxon>
        <taxon>Ecdysozoa</taxon>
        <taxon>Arthropoda</taxon>
        <taxon>Chelicerata</taxon>
        <taxon>Arachnida</taxon>
        <taxon>Araneae</taxon>
        <taxon>Araneomorphae</taxon>
        <taxon>Entelegynae</taxon>
        <taxon>Araneoidea</taxon>
        <taxon>Araneidae</taxon>
        <taxon>Araneus</taxon>
    </lineage>
</organism>
<dbReference type="Proteomes" id="UP000499080">
    <property type="component" value="Unassembled WGS sequence"/>
</dbReference>
<dbReference type="AlphaFoldDB" id="A0A4Y2EYJ2"/>
<evidence type="ECO:0000313" key="2">
    <source>
        <dbReference type="EMBL" id="GBM32934.1"/>
    </source>
</evidence>
<sequence>MVKGSKHSPAGVVPTSHVDRLTHRARVNRDGWGRGTNILPLVCWPHPRRTDSPMGFRVHRDGWEGDEHPPTGVLPTSHVDRLTHGV</sequence>
<proteinExistence type="predicted"/>
<accession>A0A4Y2EYJ2</accession>
<feature type="compositionally biased region" description="Basic and acidic residues" evidence="1">
    <location>
        <begin position="58"/>
        <end position="69"/>
    </location>
</feature>
<dbReference type="EMBL" id="BGPR01093962">
    <property type="protein sequence ID" value="GBM32934.1"/>
    <property type="molecule type" value="Genomic_DNA"/>
</dbReference>
<evidence type="ECO:0000256" key="1">
    <source>
        <dbReference type="SAM" id="MobiDB-lite"/>
    </source>
</evidence>
<keyword evidence="3" id="KW-1185">Reference proteome</keyword>
<protein>
    <submittedName>
        <fullName evidence="2">Uncharacterized protein</fullName>
    </submittedName>
</protein>
<feature type="region of interest" description="Disordered" evidence="1">
    <location>
        <begin position="1"/>
        <end position="22"/>
    </location>
</feature>
<feature type="region of interest" description="Disordered" evidence="1">
    <location>
        <begin position="55"/>
        <end position="86"/>
    </location>
</feature>
<comment type="caution">
    <text evidence="2">The sequence shown here is derived from an EMBL/GenBank/DDBJ whole genome shotgun (WGS) entry which is preliminary data.</text>
</comment>
<gene>
    <name evidence="2" type="ORF">AVEN_208118_1</name>
</gene>